<dbReference type="RefSeq" id="XP_036627857.1">
    <property type="nucleotide sequence ID" value="XM_036780474.1"/>
</dbReference>
<dbReference type="EMBL" id="JACETU010000008">
    <property type="protein sequence ID" value="KAF7422825.1"/>
    <property type="molecule type" value="Genomic_DNA"/>
</dbReference>
<evidence type="ECO:0000313" key="2">
    <source>
        <dbReference type="Proteomes" id="UP000623687"/>
    </source>
</evidence>
<keyword evidence="2" id="KW-1185">Reference proteome</keyword>
<accession>A0A8H6ZKW3</accession>
<protein>
    <submittedName>
        <fullName evidence="1">Uncharacterized protein</fullName>
    </submittedName>
</protein>
<dbReference type="Proteomes" id="UP000623687">
    <property type="component" value="Unassembled WGS sequence"/>
</dbReference>
<dbReference type="VEuPathDB" id="FungiDB:PC9H_010984"/>
<gene>
    <name evidence="1" type="ORF">PC9H_010984</name>
</gene>
<proteinExistence type="predicted"/>
<dbReference type="AlphaFoldDB" id="A0A8H6ZKW3"/>
<evidence type="ECO:0000313" key="1">
    <source>
        <dbReference type="EMBL" id="KAF7422825.1"/>
    </source>
</evidence>
<dbReference type="GeneID" id="59380802"/>
<comment type="caution">
    <text evidence="1">The sequence shown here is derived from an EMBL/GenBank/DDBJ whole genome shotgun (WGS) entry which is preliminary data.</text>
</comment>
<sequence length="175" mass="20434">MYWQTEFHGEVVALREHNALRRLCCFFDLFFSKPNDWNPSPFMQLTHLDLATHDESWYPALATLTNLSYLFIELVPDTYDLPLLAEHLPVNLRVCVLFINQRWSEGDVVNVKPYASGEVDKRIVLGSFYDAGLSTQYVHRTIAEVRLEWTTYARGRSFWEEAESIVNQRSVLKES</sequence>
<name>A0A8H6ZKW3_PLEOS</name>
<reference evidence="1" key="1">
    <citation type="submission" date="2019-07" db="EMBL/GenBank/DDBJ databases">
        <authorList>
            <person name="Palmer J.M."/>
        </authorList>
    </citation>
    <scope>NUCLEOTIDE SEQUENCE</scope>
    <source>
        <strain evidence="1">PC9</strain>
    </source>
</reference>
<organism evidence="1 2">
    <name type="scientific">Pleurotus ostreatus</name>
    <name type="common">Oyster mushroom</name>
    <name type="synonym">White-rot fungus</name>
    <dbReference type="NCBI Taxonomy" id="5322"/>
    <lineage>
        <taxon>Eukaryota</taxon>
        <taxon>Fungi</taxon>
        <taxon>Dikarya</taxon>
        <taxon>Basidiomycota</taxon>
        <taxon>Agaricomycotina</taxon>
        <taxon>Agaricomycetes</taxon>
        <taxon>Agaricomycetidae</taxon>
        <taxon>Agaricales</taxon>
        <taxon>Pleurotineae</taxon>
        <taxon>Pleurotaceae</taxon>
        <taxon>Pleurotus</taxon>
    </lineage>
</organism>